<accession>A0A183AAT5</accession>
<dbReference type="OrthoDB" id="419198at2759"/>
<evidence type="ECO:0000313" key="4">
    <source>
        <dbReference type="WBParaSite" id="ECPE_0000407701-mRNA-1"/>
    </source>
</evidence>
<reference evidence="4" key="1">
    <citation type="submission" date="2016-06" db="UniProtKB">
        <authorList>
            <consortium name="WormBaseParasite"/>
        </authorList>
    </citation>
    <scope>IDENTIFICATION</scope>
</reference>
<evidence type="ECO:0000259" key="1">
    <source>
        <dbReference type="Pfam" id="PF04991"/>
    </source>
</evidence>
<dbReference type="WBParaSite" id="ECPE_0000407701-mRNA-1">
    <property type="protein sequence ID" value="ECPE_0000407701-mRNA-1"/>
    <property type="gene ID" value="ECPE_0000407701"/>
</dbReference>
<gene>
    <name evidence="2" type="ORF">ECPE_LOCUS4070</name>
</gene>
<dbReference type="GO" id="GO:0009100">
    <property type="term" value="P:glycoprotein metabolic process"/>
    <property type="evidence" value="ECO:0007669"/>
    <property type="project" value="UniProtKB-ARBA"/>
</dbReference>
<dbReference type="PANTHER" id="PTHR43404:SF2">
    <property type="entry name" value="LIPOPOLYSACCHARIDE CHOLINEPHOSPHOTRANSFERASE LICD"/>
    <property type="match status" value="1"/>
</dbReference>
<dbReference type="EMBL" id="UZAN01040963">
    <property type="protein sequence ID" value="VDP71509.1"/>
    <property type="molecule type" value="Genomic_DNA"/>
</dbReference>
<dbReference type="InterPro" id="IPR007074">
    <property type="entry name" value="LicD/FKTN/FKRP_NTP_transf"/>
</dbReference>
<evidence type="ECO:0000313" key="2">
    <source>
        <dbReference type="EMBL" id="VDP71509.1"/>
    </source>
</evidence>
<keyword evidence="3" id="KW-1185">Reference proteome</keyword>
<dbReference type="Proteomes" id="UP000272942">
    <property type="component" value="Unassembled WGS sequence"/>
</dbReference>
<organism evidence="4">
    <name type="scientific">Echinostoma caproni</name>
    <dbReference type="NCBI Taxonomy" id="27848"/>
    <lineage>
        <taxon>Eukaryota</taxon>
        <taxon>Metazoa</taxon>
        <taxon>Spiralia</taxon>
        <taxon>Lophotrochozoa</taxon>
        <taxon>Platyhelminthes</taxon>
        <taxon>Trematoda</taxon>
        <taxon>Digenea</taxon>
        <taxon>Plagiorchiida</taxon>
        <taxon>Echinostomata</taxon>
        <taxon>Echinostomatoidea</taxon>
        <taxon>Echinostomatidae</taxon>
        <taxon>Echinostoma</taxon>
    </lineage>
</organism>
<dbReference type="InterPro" id="IPR052942">
    <property type="entry name" value="LPS_cholinephosphotransferase"/>
</dbReference>
<name>A0A183AAT5_9TREM</name>
<dbReference type="PANTHER" id="PTHR43404">
    <property type="entry name" value="LIPOPOLYSACCHARIDE CHOLINEPHOSPHOTRANSFERASE LICD"/>
    <property type="match status" value="1"/>
</dbReference>
<dbReference type="Pfam" id="PF04991">
    <property type="entry name" value="LicD"/>
    <property type="match status" value="1"/>
</dbReference>
<evidence type="ECO:0000313" key="3">
    <source>
        <dbReference type="Proteomes" id="UP000272942"/>
    </source>
</evidence>
<sequence length="349" mass="41076">MPPIWYTLDQLNLTNLRVDKIPEPILDAFLVRPFRNQTPWDRLPNLTELRWPDGITAPLPAGRRLYPRVMRAPYLPSFDPILSAGQRRLYEKLFSIFTKLMDDHGYSDRYMLSAGTLLGSHRHHDWIPWDEDVDIMVDAVLRPWLRQKLSEMAPEYQISFADRDKFFTKLLPLDQDNETDVMQSRQSTGSFWGWPFLDISYYGFNQTHMIEVTSSYGIYYAWPLDMIFPLLYRPFGQQWHPGPRDPLASLIAYYGKSDDCESLQYSHVYEKFRSQKRTKCHELGTRFAFVKHRPCLVNGKQIQWGDLMLVEEVLVRKLNDDREENIHAFCVATDSKNSKADTYALDYVE</sequence>
<feature type="domain" description="LicD/FKTN/FKRP nucleotidyltransferase" evidence="1">
    <location>
        <begin position="110"/>
        <end position="137"/>
    </location>
</feature>
<dbReference type="AlphaFoldDB" id="A0A183AAT5"/>
<protein>
    <submittedName>
        <fullName evidence="4">Lipopolysaccharide choline phosphotransferase protein</fullName>
    </submittedName>
</protein>
<proteinExistence type="predicted"/>
<reference evidence="2 3" key="2">
    <citation type="submission" date="2018-11" db="EMBL/GenBank/DDBJ databases">
        <authorList>
            <consortium name="Pathogen Informatics"/>
        </authorList>
    </citation>
    <scope>NUCLEOTIDE SEQUENCE [LARGE SCALE GENOMIC DNA]</scope>
    <source>
        <strain evidence="2 3">Egypt</strain>
    </source>
</reference>